<dbReference type="NCBIfam" id="NF006067">
    <property type="entry name" value="PRK08208.1"/>
    <property type="match status" value="1"/>
</dbReference>
<keyword evidence="3" id="KW-0479">Metal-binding</keyword>
<evidence type="ECO:0000259" key="6">
    <source>
        <dbReference type="PROSITE" id="PS51918"/>
    </source>
</evidence>
<dbReference type="GO" id="GO:0003824">
    <property type="term" value="F:catalytic activity"/>
    <property type="evidence" value="ECO:0007669"/>
    <property type="project" value="InterPro"/>
</dbReference>
<dbReference type="InterPro" id="IPR010723">
    <property type="entry name" value="HemN_C"/>
</dbReference>
<dbReference type="Proteomes" id="UP000325161">
    <property type="component" value="Chromosome"/>
</dbReference>
<organism evidence="7 8">
    <name type="scientific">Pigmentiphaga aceris</name>
    <dbReference type="NCBI Taxonomy" id="1940612"/>
    <lineage>
        <taxon>Bacteria</taxon>
        <taxon>Pseudomonadati</taxon>
        <taxon>Pseudomonadota</taxon>
        <taxon>Betaproteobacteria</taxon>
        <taxon>Burkholderiales</taxon>
        <taxon>Alcaligenaceae</taxon>
        <taxon>Pigmentiphaga</taxon>
    </lineage>
</organism>
<accession>A0A5C0AUE2</accession>
<dbReference type="Pfam" id="PF06969">
    <property type="entry name" value="HemN_C"/>
    <property type="match status" value="1"/>
</dbReference>
<dbReference type="GO" id="GO:0051539">
    <property type="term" value="F:4 iron, 4 sulfur cluster binding"/>
    <property type="evidence" value="ECO:0007669"/>
    <property type="project" value="TreeGrafter"/>
</dbReference>
<dbReference type="InterPro" id="IPR007197">
    <property type="entry name" value="rSAM"/>
</dbReference>
<dbReference type="KEGG" id="pacr:FXN63_09460"/>
<dbReference type="PANTHER" id="PTHR13932:SF5">
    <property type="entry name" value="RADICAL S-ADENOSYL METHIONINE DOMAIN-CONTAINING PROTEIN 1, MITOCHONDRIAL"/>
    <property type="match status" value="1"/>
</dbReference>
<evidence type="ECO:0000313" key="8">
    <source>
        <dbReference type="Proteomes" id="UP000325161"/>
    </source>
</evidence>
<feature type="domain" description="Radical SAM core" evidence="6">
    <location>
        <begin position="42"/>
        <end position="277"/>
    </location>
</feature>
<evidence type="ECO:0000256" key="5">
    <source>
        <dbReference type="ARBA" id="ARBA00023014"/>
    </source>
</evidence>
<gene>
    <name evidence="7" type="ORF">FXN63_09460</name>
</gene>
<dbReference type="CDD" id="cd01335">
    <property type="entry name" value="Radical_SAM"/>
    <property type="match status" value="1"/>
</dbReference>
<name>A0A5C0AUE2_9BURK</name>
<evidence type="ECO:0000256" key="2">
    <source>
        <dbReference type="ARBA" id="ARBA00022691"/>
    </source>
</evidence>
<dbReference type="PROSITE" id="PS51918">
    <property type="entry name" value="RADICAL_SAM"/>
    <property type="match status" value="1"/>
</dbReference>
<keyword evidence="8" id="KW-1185">Reference proteome</keyword>
<dbReference type="SMART" id="SM00729">
    <property type="entry name" value="Elp3"/>
    <property type="match status" value="1"/>
</dbReference>
<keyword evidence="5" id="KW-0411">Iron-sulfur</keyword>
<protein>
    <submittedName>
        <fullName evidence="7">Coproporphyrinogen III oxidase family protein</fullName>
    </submittedName>
</protein>
<evidence type="ECO:0000256" key="3">
    <source>
        <dbReference type="ARBA" id="ARBA00022723"/>
    </source>
</evidence>
<dbReference type="GO" id="GO:0006779">
    <property type="term" value="P:porphyrin-containing compound biosynthetic process"/>
    <property type="evidence" value="ECO:0007669"/>
    <property type="project" value="TreeGrafter"/>
</dbReference>
<dbReference type="SFLD" id="SFLDS00029">
    <property type="entry name" value="Radical_SAM"/>
    <property type="match status" value="1"/>
</dbReference>
<dbReference type="InterPro" id="IPR006638">
    <property type="entry name" value="Elp3/MiaA/NifB-like_rSAM"/>
</dbReference>
<dbReference type="Pfam" id="PF04055">
    <property type="entry name" value="Radical_SAM"/>
    <property type="match status" value="1"/>
</dbReference>
<reference evidence="7 8" key="1">
    <citation type="submission" date="2019-08" db="EMBL/GenBank/DDBJ databases">
        <title>Amphibian skin-associated Pigmentiphaga: genome sequence and occurrence across geography and hosts.</title>
        <authorList>
            <person name="Bletz M.C."/>
            <person name="Bunk B."/>
            <person name="Sproeer C."/>
            <person name="Biwer P."/>
            <person name="Reiter S."/>
            <person name="Rabemananjara F.C.E."/>
            <person name="Schulz S."/>
            <person name="Overmann J."/>
            <person name="Vences M."/>
        </authorList>
    </citation>
    <scope>NUCLEOTIDE SEQUENCE [LARGE SCALE GENOMIC DNA]</scope>
    <source>
        <strain evidence="7 8">Mada1488</strain>
    </source>
</reference>
<evidence type="ECO:0000256" key="1">
    <source>
        <dbReference type="ARBA" id="ARBA00001966"/>
    </source>
</evidence>
<evidence type="ECO:0000313" key="7">
    <source>
        <dbReference type="EMBL" id="QEI06039.1"/>
    </source>
</evidence>
<dbReference type="GO" id="GO:0005737">
    <property type="term" value="C:cytoplasm"/>
    <property type="evidence" value="ECO:0007669"/>
    <property type="project" value="TreeGrafter"/>
</dbReference>
<dbReference type="SFLD" id="SFLDG01065">
    <property type="entry name" value="anaerobic_coproporphyrinogen-I"/>
    <property type="match status" value="1"/>
</dbReference>
<dbReference type="OrthoDB" id="9808022at2"/>
<dbReference type="AlphaFoldDB" id="A0A5C0AUE2"/>
<dbReference type="PANTHER" id="PTHR13932">
    <property type="entry name" value="COPROPORPHYRINIGEN III OXIDASE"/>
    <property type="match status" value="1"/>
</dbReference>
<dbReference type="Gene3D" id="3.20.20.70">
    <property type="entry name" value="Aldolase class I"/>
    <property type="match status" value="1"/>
</dbReference>
<dbReference type="SUPFAM" id="SSF102114">
    <property type="entry name" value="Radical SAM enzymes"/>
    <property type="match status" value="1"/>
</dbReference>
<dbReference type="EMBL" id="CP043046">
    <property type="protein sequence ID" value="QEI06039.1"/>
    <property type="molecule type" value="Genomic_DNA"/>
</dbReference>
<proteinExistence type="predicted"/>
<dbReference type="RefSeq" id="WP_148814422.1">
    <property type="nucleotide sequence ID" value="NZ_CP043046.1"/>
</dbReference>
<dbReference type="InterPro" id="IPR034505">
    <property type="entry name" value="Coproporphyrinogen-III_oxidase"/>
</dbReference>
<comment type="cofactor">
    <cofactor evidence="1">
        <name>[4Fe-4S] cluster</name>
        <dbReference type="ChEBI" id="CHEBI:49883"/>
    </cofactor>
</comment>
<dbReference type="GO" id="GO:0046872">
    <property type="term" value="F:metal ion binding"/>
    <property type="evidence" value="ECO:0007669"/>
    <property type="project" value="UniProtKB-KW"/>
</dbReference>
<dbReference type="InterPro" id="IPR013785">
    <property type="entry name" value="Aldolase_TIM"/>
</dbReference>
<dbReference type="InterPro" id="IPR058240">
    <property type="entry name" value="rSAM_sf"/>
</dbReference>
<keyword evidence="4" id="KW-0408">Iron</keyword>
<evidence type="ECO:0000256" key="4">
    <source>
        <dbReference type="ARBA" id="ARBA00023004"/>
    </source>
</evidence>
<sequence>MPLSLSQRLSQNPYEAYSYSYPHKTAYRSLTPPRPLAPLWAQEDRSSLFLYLHVPFCTMRCGFCNLFALAQPRDDMVNRYVDQMIAQMGVLDEVLGERQFSRFAVGGGTPTFLEAAQLERLFEGARRLTRRAPNEIPAGIEVSPETVTADRMEVCRAAGIDRVSMGVQSFLPHETSALVRPQQNRQVEDAIALIRKNEFPTLNLDLIYGIAGQTVESLIASLKTALAYAPEELYLYPLYVRELTGLDKRQRRGTIPLMQAGDPRPALYRAARDFLVEQGYEQVSMRMFRAPHAPAQNGPEYCCQDDGMIGVGCGARSYTRSVHYSEEYGVGRMRINDILQAYNTRDPKDFAYASYGYALDEEDQRRRFVIQSLLTWPGLSLSAYHARFGDDVLATMPQLDELLSLKLAAFDGDLLALTAEGMAAADVIGPWLISARAGALMQAYEAA</sequence>
<keyword evidence="2" id="KW-0949">S-adenosyl-L-methionine</keyword>